<dbReference type="Proteomes" id="UP000552709">
    <property type="component" value="Unassembled WGS sequence"/>
</dbReference>
<evidence type="ECO:0000256" key="1">
    <source>
        <dbReference type="SAM" id="MobiDB-lite"/>
    </source>
</evidence>
<reference evidence="2 3" key="1">
    <citation type="submission" date="2020-08" db="EMBL/GenBank/DDBJ databases">
        <title>Genomic Encyclopedia of Type Strains, Phase IV (KMG-IV): sequencing the most valuable type-strain genomes for metagenomic binning, comparative biology and taxonomic classification.</title>
        <authorList>
            <person name="Goeker M."/>
        </authorList>
    </citation>
    <scope>NUCLEOTIDE SEQUENCE [LARGE SCALE GENOMIC DNA]</scope>
    <source>
        <strain evidence="2 3">DSM 27939</strain>
    </source>
</reference>
<dbReference type="PANTHER" id="PTHR37489">
    <property type="entry name" value="DUF3500 DOMAIN-CONTAINING PROTEIN"/>
    <property type="match status" value="1"/>
</dbReference>
<organism evidence="2 3">
    <name type="scientific">Deinococcus humi</name>
    <dbReference type="NCBI Taxonomy" id="662880"/>
    <lineage>
        <taxon>Bacteria</taxon>
        <taxon>Thermotogati</taxon>
        <taxon>Deinococcota</taxon>
        <taxon>Deinococci</taxon>
        <taxon>Deinococcales</taxon>
        <taxon>Deinococcaceae</taxon>
        <taxon>Deinococcus</taxon>
    </lineage>
</organism>
<sequence>MTRTDTISGHVGDTMLLTLSGSHTAPGDRRSPRDRHDAVERGRKTMKRNLSITLALIVSAALSGCTPTSSGATPSTSGTTPTSSVQTTSSATSDATATVGADGTVAVTGVTLPGQTAAVPADCAAAPTQTGKVVCSAQAFLATLTDAQKATVLLPATQANAVKWSNLPCGNNCRNGIQFSTLNAEQLLAAQAVVKAAMGTVKDDGYDEAMQILMADDVLNASGGMGGPNSAGGGGTPPTRPTGNANAPQGGTPPAGAPTGAPPAGGPGGGGGGGYSSGTYFLAFLGTPSTDGTWQLQFGGHHLAVNTIFKAGQVASATPMFTGVEPKVWTESGTTYAPLNAEHAGMAQMLASLSAEQLASAKLSQTFSDVLLGPGQDGKFPATKAGLKVGSLNAEQKALVLAAMKPWVQDADDVTTAKLLATYEQELDETYISFSGNAGLTTNADYVRIDGPSVWIEFVCQNGVVYSSQIHYHTVWRDHTRDYGGEYSF</sequence>
<evidence type="ECO:0000313" key="2">
    <source>
        <dbReference type="EMBL" id="MBB5363602.1"/>
    </source>
</evidence>
<comment type="caution">
    <text evidence="2">The sequence shown here is derived from an EMBL/GenBank/DDBJ whole genome shotgun (WGS) entry which is preliminary data.</text>
</comment>
<feature type="region of interest" description="Disordered" evidence="1">
    <location>
        <begin position="1"/>
        <end position="45"/>
    </location>
</feature>
<dbReference type="InterPro" id="IPR021889">
    <property type="entry name" value="DUF3500"/>
</dbReference>
<name>A0A7W8NH42_9DEIO</name>
<gene>
    <name evidence="2" type="ORF">HNQ08_002708</name>
</gene>
<feature type="region of interest" description="Disordered" evidence="1">
    <location>
        <begin position="67"/>
        <end position="97"/>
    </location>
</feature>
<dbReference type="PANTHER" id="PTHR37489:SF1">
    <property type="entry name" value="DUF3500 DOMAIN-CONTAINING PROTEIN"/>
    <property type="match status" value="1"/>
</dbReference>
<feature type="compositionally biased region" description="Gly residues" evidence="1">
    <location>
        <begin position="223"/>
        <end position="236"/>
    </location>
</feature>
<protein>
    <recommendedName>
        <fullName evidence="4">DUF3500 domain-containing protein</fullName>
    </recommendedName>
</protein>
<dbReference type="Pfam" id="PF12006">
    <property type="entry name" value="DUF3500"/>
    <property type="match status" value="1"/>
</dbReference>
<dbReference type="AlphaFoldDB" id="A0A7W8NH42"/>
<proteinExistence type="predicted"/>
<evidence type="ECO:0000313" key="3">
    <source>
        <dbReference type="Proteomes" id="UP000552709"/>
    </source>
</evidence>
<feature type="compositionally biased region" description="Low complexity" evidence="1">
    <location>
        <begin position="241"/>
        <end position="259"/>
    </location>
</feature>
<accession>A0A7W8NH42</accession>
<dbReference type="EMBL" id="JACHFL010000006">
    <property type="protein sequence ID" value="MBB5363602.1"/>
    <property type="molecule type" value="Genomic_DNA"/>
</dbReference>
<evidence type="ECO:0008006" key="4">
    <source>
        <dbReference type="Google" id="ProtNLM"/>
    </source>
</evidence>
<dbReference type="RefSeq" id="WP_184132809.1">
    <property type="nucleotide sequence ID" value="NZ_JACHFL010000006.1"/>
</dbReference>
<keyword evidence="3" id="KW-1185">Reference proteome</keyword>
<feature type="region of interest" description="Disordered" evidence="1">
    <location>
        <begin position="223"/>
        <end position="271"/>
    </location>
</feature>
<feature type="compositionally biased region" description="Basic and acidic residues" evidence="1">
    <location>
        <begin position="26"/>
        <end position="43"/>
    </location>
</feature>